<keyword evidence="9" id="KW-1185">Reference proteome</keyword>
<evidence type="ECO:0000313" key="8">
    <source>
        <dbReference type="EMBL" id="CAI6066795.1"/>
    </source>
</evidence>
<accession>A0AA35LTD1</accession>
<keyword evidence="5" id="KW-0560">Oxidoreductase</keyword>
<dbReference type="PANTHER" id="PTHR47356">
    <property type="entry name" value="FAD-DEPENDENT MONOOXYGENASE ASQG-RELATED"/>
    <property type="match status" value="1"/>
</dbReference>
<reference evidence="8" key="1">
    <citation type="submission" date="2023-01" db="EMBL/GenBank/DDBJ databases">
        <authorList>
            <person name="Piombo E."/>
        </authorList>
    </citation>
    <scope>NUCLEOTIDE SEQUENCE</scope>
</reference>
<keyword evidence="3" id="KW-0285">Flavoprotein</keyword>
<keyword evidence="4" id="KW-0274">FAD</keyword>
<dbReference type="AlphaFoldDB" id="A0AA35LTD1"/>
<gene>
    <name evidence="8" type="ORF">CCHLO57077_00015766</name>
</gene>
<dbReference type="InterPro" id="IPR002938">
    <property type="entry name" value="FAD-bd"/>
</dbReference>
<evidence type="ECO:0000259" key="7">
    <source>
        <dbReference type="Pfam" id="PF01494"/>
    </source>
</evidence>
<evidence type="ECO:0000313" key="9">
    <source>
        <dbReference type="Proteomes" id="UP001160390"/>
    </source>
</evidence>
<name>A0AA35LTD1_9HYPO</name>
<dbReference type="Pfam" id="PF01494">
    <property type="entry name" value="FAD_binding_3"/>
    <property type="match status" value="2"/>
</dbReference>
<comment type="caution">
    <text evidence="8">The sequence shown here is derived from an EMBL/GenBank/DDBJ whole genome shotgun (WGS) entry which is preliminary data.</text>
</comment>
<feature type="domain" description="FAD-binding" evidence="7">
    <location>
        <begin position="6"/>
        <end position="172"/>
    </location>
</feature>
<dbReference type="PANTHER" id="PTHR47356:SF2">
    <property type="entry name" value="FAD-BINDING DOMAIN-CONTAINING PROTEIN-RELATED"/>
    <property type="match status" value="1"/>
</dbReference>
<keyword evidence="6" id="KW-0503">Monooxygenase</keyword>
<evidence type="ECO:0000256" key="5">
    <source>
        <dbReference type="ARBA" id="ARBA00023002"/>
    </source>
</evidence>
<proteinExistence type="inferred from homology"/>
<sequence length="457" mass="50447">MPENPVKVVIVGGGPVGIITAHALYHAGIDFVVLESRADISKDTGASLAVTPQNLRVFHQLGLLDTLLALGAPLVHHSEGFSSKRHKFRRSNALSVFEENHGSATLIFHRSQLVKALYDGLPENAKNHFLSGKKVTNINVTSTGVEVSCVDGSVYPGSIVIGSDGAHSKTRSIMRRLALEADPSFASTWDPEQPFTATYRCLWGSLDRTSDPGDSYETQGRNRSTVYLTGVDKSWIFLYEKLPRCSKTRLTYSEKEIQSFKASFADWPLNQKFRVRDVLETSPNLVGMANLEEGIAKNISWNGSIVLVGDAWHKFTPNSGLGFNNGIQDAVSLCNRLHALSASSQLITPDGSLNAKTLQDAFDGYYLERARPLQADYARSARATRLSAWETSNHYILARYILPLERLQKFLINHTISPGIASGLVLDYIPATEAFSGKVPWDNPLRSERHQSKQSQY</sequence>
<evidence type="ECO:0000256" key="3">
    <source>
        <dbReference type="ARBA" id="ARBA00022630"/>
    </source>
</evidence>
<feature type="domain" description="FAD-binding" evidence="7">
    <location>
        <begin position="302"/>
        <end position="339"/>
    </location>
</feature>
<dbReference type="EMBL" id="CABFNP030000627">
    <property type="protein sequence ID" value="CAI6066795.1"/>
    <property type="molecule type" value="Genomic_DNA"/>
</dbReference>
<dbReference type="InterPro" id="IPR036188">
    <property type="entry name" value="FAD/NAD-bd_sf"/>
</dbReference>
<dbReference type="PRINTS" id="PR00420">
    <property type="entry name" value="RNGMNOXGNASE"/>
</dbReference>
<comment type="cofactor">
    <cofactor evidence="1">
        <name>FAD</name>
        <dbReference type="ChEBI" id="CHEBI:57692"/>
    </cofactor>
</comment>
<dbReference type="Proteomes" id="UP001160390">
    <property type="component" value="Unassembled WGS sequence"/>
</dbReference>
<dbReference type="Gene3D" id="3.50.50.60">
    <property type="entry name" value="FAD/NAD(P)-binding domain"/>
    <property type="match status" value="1"/>
</dbReference>
<dbReference type="GO" id="GO:0071949">
    <property type="term" value="F:FAD binding"/>
    <property type="evidence" value="ECO:0007669"/>
    <property type="project" value="InterPro"/>
</dbReference>
<evidence type="ECO:0000256" key="1">
    <source>
        <dbReference type="ARBA" id="ARBA00001974"/>
    </source>
</evidence>
<dbReference type="GO" id="GO:0004497">
    <property type="term" value="F:monooxygenase activity"/>
    <property type="evidence" value="ECO:0007669"/>
    <property type="project" value="UniProtKB-KW"/>
</dbReference>
<evidence type="ECO:0000256" key="4">
    <source>
        <dbReference type="ARBA" id="ARBA00022827"/>
    </source>
</evidence>
<evidence type="ECO:0000256" key="6">
    <source>
        <dbReference type="ARBA" id="ARBA00023033"/>
    </source>
</evidence>
<protein>
    <recommendedName>
        <fullName evidence="7">FAD-binding domain-containing protein</fullName>
    </recommendedName>
</protein>
<dbReference type="InterPro" id="IPR050562">
    <property type="entry name" value="FAD_mOase_fung"/>
</dbReference>
<dbReference type="SUPFAM" id="SSF51905">
    <property type="entry name" value="FAD/NAD(P)-binding domain"/>
    <property type="match status" value="1"/>
</dbReference>
<comment type="similarity">
    <text evidence="2">Belongs to the paxM FAD-dependent monooxygenase family.</text>
</comment>
<organism evidence="8 9">
    <name type="scientific">Clonostachys chloroleuca</name>
    <dbReference type="NCBI Taxonomy" id="1926264"/>
    <lineage>
        <taxon>Eukaryota</taxon>
        <taxon>Fungi</taxon>
        <taxon>Dikarya</taxon>
        <taxon>Ascomycota</taxon>
        <taxon>Pezizomycotina</taxon>
        <taxon>Sordariomycetes</taxon>
        <taxon>Hypocreomycetidae</taxon>
        <taxon>Hypocreales</taxon>
        <taxon>Bionectriaceae</taxon>
        <taxon>Clonostachys</taxon>
    </lineage>
</organism>
<evidence type="ECO:0000256" key="2">
    <source>
        <dbReference type="ARBA" id="ARBA00007992"/>
    </source>
</evidence>